<dbReference type="EMBL" id="JAUKUD010000002">
    <property type="protein sequence ID" value="KAK0752237.1"/>
    <property type="molecule type" value="Genomic_DNA"/>
</dbReference>
<evidence type="ECO:0000256" key="2">
    <source>
        <dbReference type="SAM" id="Phobius"/>
    </source>
</evidence>
<dbReference type="AlphaFoldDB" id="A0AA40KB60"/>
<accession>A0AA40KB60</accession>
<dbReference type="Proteomes" id="UP001172155">
    <property type="component" value="Unassembled WGS sequence"/>
</dbReference>
<sequence length="469" mass="49837">MAAVAPVAVALMVAPGSPCSTPCGNTLSSTSPGELVCTEGGYTGSSAGAVFQNCINCETSSTYVSGDETDVQYLLYNLRFNVGYCMWGKPLGNTKIQDNPCLTSTACLPLKNAVEHANYSSTAGPYDYCNAWAAGRVAACNSCLSNLDNGFYLRNYITMLDTGCQQRPINGSTLSIAGSPFDRRPVNATDPILTLATIPLPDYGPVSLGARVGIAFGGLALLLALVGFCIVLNGKRRRRAFLRTLERARAHHHHHGHHHGDPRGGDMLETPASQKPLTGWNAESPVSVAATESPVFTAAPRYFSPYSSVYNSPVSGNPSSAAQAAWPALVPQGHMSPPPPPFSQWPSPTQEKVAMQMRSEQRQNEIAVGLALGGGMNNNPYTNGSFVFPPPPPGPPPVGERRGSSSSGDRKGKRREQEEEGGGGYEMESPYSGGVVVRGREGYKMPVEPEAPVLHHPGYGRQYLRAAGR</sequence>
<keyword evidence="2" id="KW-0812">Transmembrane</keyword>
<evidence type="ECO:0000313" key="3">
    <source>
        <dbReference type="EMBL" id="KAK0752237.1"/>
    </source>
</evidence>
<keyword evidence="2" id="KW-0472">Membrane</keyword>
<feature type="compositionally biased region" description="Pro residues" evidence="1">
    <location>
        <begin position="388"/>
        <end position="398"/>
    </location>
</feature>
<reference evidence="3" key="1">
    <citation type="submission" date="2023-06" db="EMBL/GenBank/DDBJ databases">
        <title>Genome-scale phylogeny and comparative genomics of the fungal order Sordariales.</title>
        <authorList>
            <consortium name="Lawrence Berkeley National Laboratory"/>
            <person name="Hensen N."/>
            <person name="Bonometti L."/>
            <person name="Westerberg I."/>
            <person name="Brannstrom I.O."/>
            <person name="Guillou S."/>
            <person name="Cros-Aarteil S."/>
            <person name="Calhoun S."/>
            <person name="Haridas S."/>
            <person name="Kuo A."/>
            <person name="Mondo S."/>
            <person name="Pangilinan J."/>
            <person name="Riley R."/>
            <person name="LaButti K."/>
            <person name="Andreopoulos B."/>
            <person name="Lipzen A."/>
            <person name="Chen C."/>
            <person name="Yanf M."/>
            <person name="Daum C."/>
            <person name="Ng V."/>
            <person name="Clum A."/>
            <person name="Steindorff A."/>
            <person name="Ohm R."/>
            <person name="Martin F."/>
            <person name="Silar P."/>
            <person name="Natvig D."/>
            <person name="Lalanne C."/>
            <person name="Gautier V."/>
            <person name="Ament-velasquez S.L."/>
            <person name="Kruys A."/>
            <person name="Hutchinson M.I."/>
            <person name="Powell A.J."/>
            <person name="Barry K."/>
            <person name="Miller A.N."/>
            <person name="Grigoriev I.V."/>
            <person name="Debuchy R."/>
            <person name="Gladieux P."/>
            <person name="Thoren M.H."/>
            <person name="Johannesson H."/>
        </authorList>
    </citation>
    <scope>NUCLEOTIDE SEQUENCE</scope>
    <source>
        <strain evidence="3">SMH3187-1</strain>
    </source>
</reference>
<protein>
    <recommendedName>
        <fullName evidence="5">LPXTG-domain-containing protein</fullName>
    </recommendedName>
</protein>
<proteinExistence type="predicted"/>
<name>A0AA40KB60_9PEZI</name>
<gene>
    <name evidence="3" type="ORF">B0T18DRAFT_319741</name>
</gene>
<comment type="caution">
    <text evidence="3">The sequence shown here is derived from an EMBL/GenBank/DDBJ whole genome shotgun (WGS) entry which is preliminary data.</text>
</comment>
<evidence type="ECO:0008006" key="5">
    <source>
        <dbReference type="Google" id="ProtNLM"/>
    </source>
</evidence>
<keyword evidence="4" id="KW-1185">Reference proteome</keyword>
<evidence type="ECO:0000313" key="4">
    <source>
        <dbReference type="Proteomes" id="UP001172155"/>
    </source>
</evidence>
<feature type="transmembrane region" description="Helical" evidence="2">
    <location>
        <begin position="212"/>
        <end position="233"/>
    </location>
</feature>
<evidence type="ECO:0000256" key="1">
    <source>
        <dbReference type="SAM" id="MobiDB-lite"/>
    </source>
</evidence>
<feature type="region of interest" description="Disordered" evidence="1">
    <location>
        <begin position="381"/>
        <end position="433"/>
    </location>
</feature>
<organism evidence="3 4">
    <name type="scientific">Schizothecium vesticola</name>
    <dbReference type="NCBI Taxonomy" id="314040"/>
    <lineage>
        <taxon>Eukaryota</taxon>
        <taxon>Fungi</taxon>
        <taxon>Dikarya</taxon>
        <taxon>Ascomycota</taxon>
        <taxon>Pezizomycotina</taxon>
        <taxon>Sordariomycetes</taxon>
        <taxon>Sordariomycetidae</taxon>
        <taxon>Sordariales</taxon>
        <taxon>Schizotheciaceae</taxon>
        <taxon>Schizothecium</taxon>
    </lineage>
</organism>
<feature type="region of interest" description="Disordered" evidence="1">
    <location>
        <begin position="251"/>
        <end position="280"/>
    </location>
</feature>
<keyword evidence="2" id="KW-1133">Transmembrane helix</keyword>